<dbReference type="Proteomes" id="UP001307849">
    <property type="component" value="Unassembled WGS sequence"/>
</dbReference>
<dbReference type="AlphaFoldDB" id="A0AAN8NMU9"/>
<comment type="caution">
    <text evidence="3">The sequence shown here is derived from an EMBL/GenBank/DDBJ whole genome shotgun (WGS) entry which is preliminary data.</text>
</comment>
<feature type="region of interest" description="Disordered" evidence="1">
    <location>
        <begin position="444"/>
        <end position="464"/>
    </location>
</feature>
<organism evidence="3 4">
    <name type="scientific">Arthrobotrys conoides</name>
    <dbReference type="NCBI Taxonomy" id="74498"/>
    <lineage>
        <taxon>Eukaryota</taxon>
        <taxon>Fungi</taxon>
        <taxon>Dikarya</taxon>
        <taxon>Ascomycota</taxon>
        <taxon>Pezizomycotina</taxon>
        <taxon>Orbiliomycetes</taxon>
        <taxon>Orbiliales</taxon>
        <taxon>Orbiliaceae</taxon>
        <taxon>Arthrobotrys</taxon>
    </lineage>
</organism>
<feature type="compositionally biased region" description="Acidic residues" evidence="1">
    <location>
        <begin position="450"/>
        <end position="464"/>
    </location>
</feature>
<protein>
    <recommendedName>
        <fullName evidence="2">F-box domain-containing protein</fullName>
    </recommendedName>
</protein>
<dbReference type="EMBL" id="JAVHJM010000005">
    <property type="protein sequence ID" value="KAK6513728.1"/>
    <property type="molecule type" value="Genomic_DNA"/>
</dbReference>
<evidence type="ECO:0000313" key="4">
    <source>
        <dbReference type="Proteomes" id="UP001307849"/>
    </source>
</evidence>
<reference evidence="3 4" key="1">
    <citation type="submission" date="2019-10" db="EMBL/GenBank/DDBJ databases">
        <authorList>
            <person name="Palmer J.M."/>
        </authorList>
    </citation>
    <scope>NUCLEOTIDE SEQUENCE [LARGE SCALE GENOMIC DNA]</scope>
    <source>
        <strain evidence="3 4">TWF506</strain>
    </source>
</reference>
<sequence length="464" mass="53695">MASLASLPQELVDMILSTLTPQEINKIRMLSKSHDSRFKHLYWSRTLTELRLTLRAAHLQKLSNLLKGACDDLKQYLRHITICPIESYNEIKDPKVKPLLTGIIKYMDYLETVEFDIVQRSWNAIDHWKPVMDAIIASKRCSIEVIKSPRCGLAMSSFNLREPQLISYETTFKNLRSLEVSTSVQFERADVTFAFWSWVNVIGSNLEELAVAGFRSQTPTRPKRDAEGRFLPKNFDLPKLKSLELVDVCLTLKDMKTMLRNTGVIEEIKIVGCVAETNRPSYYFKLLKYLQNKQATNLQSLELTLSGLHDSIVAYELPDLTFSGNWTDPKTLTSVELNSSKIRYRVAIAYSCHKSLWEELKNNNTTIDFWNSITEGKWVDRDITRWKKVSWASGFRSSRTENCEWGRLFKIHAVYYPWTDPRWARPHEQTRLNIVTVDDEFEKSGIVLGDEVDSGDEDEEEEED</sequence>
<dbReference type="PROSITE" id="PS50181">
    <property type="entry name" value="FBOX"/>
    <property type="match status" value="1"/>
</dbReference>
<evidence type="ECO:0000259" key="2">
    <source>
        <dbReference type="PROSITE" id="PS50181"/>
    </source>
</evidence>
<keyword evidence="4" id="KW-1185">Reference proteome</keyword>
<accession>A0AAN8NMU9</accession>
<feature type="domain" description="F-box" evidence="2">
    <location>
        <begin position="1"/>
        <end position="46"/>
    </location>
</feature>
<name>A0AAN8NMU9_9PEZI</name>
<proteinExistence type="predicted"/>
<evidence type="ECO:0000256" key="1">
    <source>
        <dbReference type="SAM" id="MobiDB-lite"/>
    </source>
</evidence>
<dbReference type="InterPro" id="IPR001810">
    <property type="entry name" value="F-box_dom"/>
</dbReference>
<evidence type="ECO:0000313" key="3">
    <source>
        <dbReference type="EMBL" id="KAK6513728.1"/>
    </source>
</evidence>
<gene>
    <name evidence="3" type="ORF">TWF506_008167</name>
</gene>